<dbReference type="PANTHER" id="PTHR15665">
    <property type="entry name" value="ASTEROID PROTEIN"/>
    <property type="match status" value="1"/>
</dbReference>
<dbReference type="EMBL" id="VIIS01000255">
    <property type="protein sequence ID" value="KAF0311199.1"/>
    <property type="molecule type" value="Genomic_DNA"/>
</dbReference>
<protein>
    <submittedName>
        <fullName evidence="4">Protein asteroid 1</fullName>
    </submittedName>
</protein>
<dbReference type="SUPFAM" id="SSF88723">
    <property type="entry name" value="PIN domain-like"/>
    <property type="match status" value="1"/>
</dbReference>
<dbReference type="InterPro" id="IPR029060">
    <property type="entry name" value="PIN-like_dom_sf"/>
</dbReference>
<dbReference type="AlphaFoldDB" id="A0A6A4X0Z9"/>
<sequence length="857" mass="93419">MGVGGLTQFLQRRGLLREEPISRCRLVIDGHNLFWVLFGRIANVPGGVCQEFTRQLKTFFHDLRRCDIYPLVFLDGTSDCDCHKLPSILQRMKSEIERPVQGNITAETAEKKSCPLLLKTLFTQVLRNLGIPFAECLFEADLPCAAMARRLGCAVMSNDSDFFTLGVTCVRVPVRRVSIKLGDPDSDHSSSFMTCTVFRPQRLLDAYHITQDMMSLVAVVPGNDRFPRWLFDDFFEELRGECNPPEGERQLQHLEMLMHWLGSQPSLAAALEKVSFDFLRAAEFGVPLADEPPARDGVASPEPSAAQSGDASRGPSGTGLVQPPALLRAVARGAVPGSCISAVFGLPWRLWPAVEEPSLPCSSRAAVPLLTRLAALLGAPVGPLVLFTRHQRQLRQLLASCWWRAPLLERVLLGGAESHRAAALAALRLRPGALAALPALLRLPAAALVEWRRVTAARSGRHQVRAVLLTLLAMTPAGTPPSALGLSGAAMAAWRARTAPLRAQAQRPSQFSLSAMHLYCELLGVYVAACVVNEVLERPLEQLDVEHTLHASLAMRLGFSSAHQGEKGNGEVQPGAELEELVRSVTDAIEDEATTDGDDTRAIVPAWKPTRGRDVVSEHPDLRSVRALTGILNKLTDASQARLTEKLRGLSAQTEDGLYALVDAVVRRVLADPNESSKCANVCVILQDLEVKSAGARGGTVRFGDLLLTRLVLGVSPACLGLPRCDGGSWRRAPLGRADLLAHLATVPEREERLRQFRRLAAVWREAERRQRATLRLLAASSRRRLVPVWAARRCLERLLGGDGVTRPPAAGPAELGSLDLHVEWISPSPAERDDLQQLVDWCGGAQNGPAPAQPPR</sequence>
<feature type="region of interest" description="Disordered" evidence="2">
    <location>
        <begin position="290"/>
        <end position="318"/>
    </location>
</feature>
<dbReference type="PANTHER" id="PTHR15665:SF1">
    <property type="entry name" value="PROTEIN ASTEROID HOMOLOG 1"/>
    <property type="match status" value="1"/>
</dbReference>
<gene>
    <name evidence="4" type="primary">aste1_1</name>
    <name evidence="4" type="ORF">FJT64_017945</name>
</gene>
<dbReference type="InterPro" id="IPR039436">
    <property type="entry name" value="Asteroid_dom"/>
</dbReference>
<keyword evidence="5" id="KW-1185">Reference proteome</keyword>
<dbReference type="Gene3D" id="1.25.40.180">
    <property type="match status" value="1"/>
</dbReference>
<organism evidence="4 5">
    <name type="scientific">Amphibalanus amphitrite</name>
    <name type="common">Striped barnacle</name>
    <name type="synonym">Balanus amphitrite</name>
    <dbReference type="NCBI Taxonomy" id="1232801"/>
    <lineage>
        <taxon>Eukaryota</taxon>
        <taxon>Metazoa</taxon>
        <taxon>Ecdysozoa</taxon>
        <taxon>Arthropoda</taxon>
        <taxon>Crustacea</taxon>
        <taxon>Multicrustacea</taxon>
        <taxon>Cirripedia</taxon>
        <taxon>Thoracica</taxon>
        <taxon>Thoracicalcarea</taxon>
        <taxon>Balanomorpha</taxon>
        <taxon>Balanoidea</taxon>
        <taxon>Balanidae</taxon>
        <taxon>Amphibalaninae</taxon>
        <taxon>Amphibalanus</taxon>
    </lineage>
</organism>
<dbReference type="Pfam" id="PF12813">
    <property type="entry name" value="XPG_I_2"/>
    <property type="match status" value="1"/>
</dbReference>
<evidence type="ECO:0000313" key="4">
    <source>
        <dbReference type="EMBL" id="KAF0311199.1"/>
    </source>
</evidence>
<feature type="domain" description="Asteroid" evidence="3">
    <location>
        <begin position="137"/>
        <end position="206"/>
    </location>
</feature>
<dbReference type="InterPro" id="IPR016024">
    <property type="entry name" value="ARM-type_fold"/>
</dbReference>
<comment type="similarity">
    <text evidence="1">Belongs to the asteroid family.</text>
</comment>
<dbReference type="SUPFAM" id="SSF48371">
    <property type="entry name" value="ARM repeat"/>
    <property type="match status" value="1"/>
</dbReference>
<dbReference type="Proteomes" id="UP000440578">
    <property type="component" value="Unassembled WGS sequence"/>
</dbReference>
<comment type="caution">
    <text evidence="4">The sequence shown here is derived from an EMBL/GenBank/DDBJ whole genome shotgun (WGS) entry which is preliminary data.</text>
</comment>
<name>A0A6A4X0Z9_AMPAM</name>
<dbReference type="InterPro" id="IPR026832">
    <property type="entry name" value="Asteroid"/>
</dbReference>
<dbReference type="Gene3D" id="3.40.50.1010">
    <property type="entry name" value="5'-nuclease"/>
    <property type="match status" value="1"/>
</dbReference>
<evidence type="ECO:0000256" key="2">
    <source>
        <dbReference type="SAM" id="MobiDB-lite"/>
    </source>
</evidence>
<dbReference type="OrthoDB" id="25987at2759"/>
<accession>A0A6A4X0Z9</accession>
<proteinExistence type="inferred from homology"/>
<evidence type="ECO:0000259" key="3">
    <source>
        <dbReference type="Pfam" id="PF12813"/>
    </source>
</evidence>
<reference evidence="4 5" key="1">
    <citation type="submission" date="2019-07" db="EMBL/GenBank/DDBJ databases">
        <title>Draft genome assembly of a fouling barnacle, Amphibalanus amphitrite (Darwin, 1854): The first reference genome for Thecostraca.</title>
        <authorList>
            <person name="Kim W."/>
        </authorList>
    </citation>
    <scope>NUCLEOTIDE SEQUENCE [LARGE SCALE GENOMIC DNA]</scope>
    <source>
        <strain evidence="4">SNU_AA5</strain>
        <tissue evidence="4">Soma without cirri and trophi</tissue>
    </source>
</reference>
<evidence type="ECO:0000313" key="5">
    <source>
        <dbReference type="Proteomes" id="UP000440578"/>
    </source>
</evidence>
<evidence type="ECO:0000256" key="1">
    <source>
        <dbReference type="ARBA" id="ARBA00007398"/>
    </source>
</evidence>